<dbReference type="RefSeq" id="WP_046551343.1">
    <property type="nucleotide sequence ID" value="NZ_CP011308.1"/>
</dbReference>
<dbReference type="InterPro" id="IPR036515">
    <property type="entry name" value="Transposase_17_sf"/>
</dbReference>
<keyword evidence="3" id="KW-1185">Reference proteome</keyword>
<organism evidence="2 3">
    <name type="scientific">Sulfurovum lithotrophicum</name>
    <dbReference type="NCBI Taxonomy" id="206403"/>
    <lineage>
        <taxon>Bacteria</taxon>
        <taxon>Pseudomonadati</taxon>
        <taxon>Campylobacterota</taxon>
        <taxon>Epsilonproteobacteria</taxon>
        <taxon>Campylobacterales</taxon>
        <taxon>Sulfurovaceae</taxon>
        <taxon>Sulfurovum</taxon>
    </lineage>
</organism>
<protein>
    <recommendedName>
        <fullName evidence="1">Transposase IS200-like domain-containing protein</fullName>
    </recommendedName>
</protein>
<dbReference type="EMBL" id="CP011308">
    <property type="protein sequence ID" value="AKF25265.1"/>
    <property type="molecule type" value="Genomic_DNA"/>
</dbReference>
<dbReference type="PANTHER" id="PTHR34322:SF2">
    <property type="entry name" value="TRANSPOSASE IS200-LIKE DOMAIN-CONTAINING PROTEIN"/>
    <property type="match status" value="1"/>
</dbReference>
<dbReference type="PANTHER" id="PTHR34322">
    <property type="entry name" value="TRANSPOSASE, Y1_TNP DOMAIN-CONTAINING"/>
    <property type="match status" value="1"/>
</dbReference>
<dbReference type="KEGG" id="slh:YH65_07575"/>
<reference evidence="3" key="2">
    <citation type="journal article" date="2017" name="Stand. Genomic Sci.">
        <title>Complete genome sequence of the sulfur-oxidizing chemolithoautotrophic Sulfurovum lithotrophicum 42BKTT.</title>
        <authorList>
            <person name="Jeon W."/>
            <person name="Priscilla L."/>
            <person name="Park G."/>
            <person name="Lee H."/>
            <person name="Lee N."/>
            <person name="Lee D."/>
            <person name="Kwon H."/>
            <person name="Ahn I."/>
            <person name="Lee C."/>
            <person name="Lee H."/>
            <person name="Ahn J."/>
        </authorList>
    </citation>
    <scope>NUCLEOTIDE SEQUENCE [LARGE SCALE GENOMIC DNA]</scope>
    <source>
        <strain evidence="3">ATCC BAA-797 / 42BKT</strain>
    </source>
</reference>
<dbReference type="Gene3D" id="3.30.70.1290">
    <property type="entry name" value="Transposase IS200-like"/>
    <property type="match status" value="1"/>
</dbReference>
<evidence type="ECO:0000313" key="3">
    <source>
        <dbReference type="Proteomes" id="UP000034444"/>
    </source>
</evidence>
<dbReference type="OrthoDB" id="9800147at2"/>
<gene>
    <name evidence="2" type="ORF">YH65_07575</name>
</gene>
<proteinExistence type="predicted"/>
<dbReference type="Gene3D" id="1.10.10.60">
    <property type="entry name" value="Homeodomain-like"/>
    <property type="match status" value="1"/>
</dbReference>
<reference evidence="2 3" key="1">
    <citation type="submission" date="2015-04" db="EMBL/GenBank/DDBJ databases">
        <title>Complete genome sequence of Sulfurovum lithotrophicum ATCC BAA-797T.</title>
        <authorList>
            <person name="Ahn J."/>
            <person name="Park G."/>
            <person name="Jeon W."/>
            <person name="Jang Y."/>
            <person name="Jang M."/>
            <person name="Lee H."/>
            <person name="Lee H."/>
        </authorList>
    </citation>
    <scope>NUCLEOTIDE SEQUENCE [LARGE SCALE GENOMIC DNA]</scope>
    <source>
        <strain evidence="3">ATCC BAA-797 / 42BKT</strain>
    </source>
</reference>
<accession>A0A7U4M1U1</accession>
<evidence type="ECO:0000259" key="1">
    <source>
        <dbReference type="SMART" id="SM01321"/>
    </source>
</evidence>
<sequence>MSRRPRINLAGYHHIINRGVNRSDIFRSDDDYAMFLKILCKACRAYRVVVHDYCLLHNHFHLLVETELDNLSLFMKQVNSNYAIYANKKQKRSGHFWQGRFYSRYINNEAYYYTLIRYIEQNPIEANMVERVGEYPYTLGAVIANKQIPVPCAKKSKLLAELDYENIQELIGVTLQKEELKILDTIKKQKVITKENRHQPAYLKTLKEHFGDSKTRNERNTSIINACDDGYTQAQIAKHLSVSRSLVSKIVKSVYSTPDP</sequence>
<dbReference type="GO" id="GO:0006313">
    <property type="term" value="P:DNA transposition"/>
    <property type="evidence" value="ECO:0007669"/>
    <property type="project" value="InterPro"/>
</dbReference>
<dbReference type="Proteomes" id="UP000034444">
    <property type="component" value="Chromosome"/>
</dbReference>
<dbReference type="SMART" id="SM01321">
    <property type="entry name" value="Y1_Tnp"/>
    <property type="match status" value="1"/>
</dbReference>
<dbReference type="AlphaFoldDB" id="A0A7U4M1U1"/>
<dbReference type="GO" id="GO:0004803">
    <property type="term" value="F:transposase activity"/>
    <property type="evidence" value="ECO:0007669"/>
    <property type="project" value="InterPro"/>
</dbReference>
<name>A0A7U4M1U1_9BACT</name>
<dbReference type="GO" id="GO:0003677">
    <property type="term" value="F:DNA binding"/>
    <property type="evidence" value="ECO:0007669"/>
    <property type="project" value="InterPro"/>
</dbReference>
<feature type="domain" description="Transposase IS200-like" evidence="1">
    <location>
        <begin position="9"/>
        <end position="122"/>
    </location>
</feature>
<dbReference type="SUPFAM" id="SSF143422">
    <property type="entry name" value="Transposase IS200-like"/>
    <property type="match status" value="1"/>
</dbReference>
<dbReference type="Pfam" id="PF01797">
    <property type="entry name" value="Y1_Tnp"/>
    <property type="match status" value="1"/>
</dbReference>
<dbReference type="InterPro" id="IPR002686">
    <property type="entry name" value="Transposase_17"/>
</dbReference>
<evidence type="ECO:0000313" key="2">
    <source>
        <dbReference type="EMBL" id="AKF25265.1"/>
    </source>
</evidence>